<reference evidence="1 2" key="1">
    <citation type="submission" date="2023-07" db="EMBL/GenBank/DDBJ databases">
        <title>Sorghum-associated microbial communities from plants grown in Nebraska, USA.</title>
        <authorList>
            <person name="Schachtman D."/>
        </authorList>
    </citation>
    <scope>NUCLEOTIDE SEQUENCE [LARGE SCALE GENOMIC DNA]</scope>
    <source>
        <strain evidence="1 2">4099</strain>
    </source>
</reference>
<organism evidence="1 2">
    <name type="scientific">Luteimonas terrae</name>
    <dbReference type="NCBI Taxonomy" id="1530191"/>
    <lineage>
        <taxon>Bacteria</taxon>
        <taxon>Pseudomonadati</taxon>
        <taxon>Pseudomonadota</taxon>
        <taxon>Gammaproteobacteria</taxon>
        <taxon>Lysobacterales</taxon>
        <taxon>Lysobacteraceae</taxon>
        <taxon>Luteimonas</taxon>
    </lineage>
</organism>
<accession>A0ABU1Y0L8</accession>
<name>A0ABU1Y0L8_9GAMM</name>
<dbReference type="EMBL" id="JAVDWO010000016">
    <property type="protein sequence ID" value="MDR7194566.1"/>
    <property type="molecule type" value="Genomic_DNA"/>
</dbReference>
<keyword evidence="2" id="KW-1185">Reference proteome</keyword>
<protein>
    <recommendedName>
        <fullName evidence="3">DUF3304 domain-containing protein</fullName>
    </recommendedName>
</protein>
<evidence type="ECO:0000313" key="1">
    <source>
        <dbReference type="EMBL" id="MDR7194566.1"/>
    </source>
</evidence>
<gene>
    <name evidence="1" type="ORF">J2W68_003314</name>
</gene>
<comment type="caution">
    <text evidence="1">The sequence shown here is derived from an EMBL/GenBank/DDBJ whole genome shotgun (WGS) entry which is preliminary data.</text>
</comment>
<evidence type="ECO:0008006" key="3">
    <source>
        <dbReference type="Google" id="ProtNLM"/>
    </source>
</evidence>
<proteinExistence type="predicted"/>
<sequence>MLSGCSSVLEFPQNVPRLNDGFGSPQLDHQARTVDADTYRAMPRFGDIVLTLPPGATMGAQRYGGPPVSLSYDKNRAAGLMGTRWRKLGVRGVAPDADGVLRLPVPHIAGYHPTSLLVFVRTPEADGARDMRINLPLTETAVIDPRDADRHAAFWMDHRGQCLRRGRVQPIEYADDTQATIGGERHPFQFDTELDGLCVFELPPQTAILATDTPGEALRSPVRVHIPKVYRQPGFSAYWQPPASAPAVDDK</sequence>
<evidence type="ECO:0000313" key="2">
    <source>
        <dbReference type="Proteomes" id="UP001256588"/>
    </source>
</evidence>
<dbReference type="Proteomes" id="UP001256588">
    <property type="component" value="Unassembled WGS sequence"/>
</dbReference>